<reference evidence="2 3" key="1">
    <citation type="submission" date="2022-06" db="EMBL/GenBank/DDBJ databases">
        <title>Isolation of gut microbiota from human fecal samples.</title>
        <authorList>
            <person name="Pamer E.G."/>
            <person name="Barat B."/>
            <person name="Waligurski E."/>
            <person name="Medina S."/>
            <person name="Paddock L."/>
            <person name="Mostad J."/>
        </authorList>
    </citation>
    <scope>NUCLEOTIDE SEQUENCE [LARGE SCALE GENOMIC DNA]</scope>
    <source>
        <strain evidence="2 3">DFI.7.95</strain>
    </source>
</reference>
<dbReference type="Proteomes" id="UP001524478">
    <property type="component" value="Unassembled WGS sequence"/>
</dbReference>
<keyword evidence="3" id="KW-1185">Reference proteome</keyword>
<gene>
    <name evidence="2" type="ORF">NE686_19580</name>
</gene>
<keyword evidence="1" id="KW-0812">Transmembrane</keyword>
<organism evidence="2 3">
    <name type="scientific">Tissierella carlieri</name>
    <dbReference type="NCBI Taxonomy" id="689904"/>
    <lineage>
        <taxon>Bacteria</taxon>
        <taxon>Bacillati</taxon>
        <taxon>Bacillota</taxon>
        <taxon>Tissierellia</taxon>
        <taxon>Tissierellales</taxon>
        <taxon>Tissierellaceae</taxon>
        <taxon>Tissierella</taxon>
    </lineage>
</organism>
<feature type="transmembrane region" description="Helical" evidence="1">
    <location>
        <begin position="20"/>
        <end position="38"/>
    </location>
</feature>
<comment type="caution">
    <text evidence="2">The sequence shown here is derived from an EMBL/GenBank/DDBJ whole genome shotgun (WGS) entry which is preliminary data.</text>
</comment>
<keyword evidence="1" id="KW-0472">Membrane</keyword>
<evidence type="ECO:0000313" key="2">
    <source>
        <dbReference type="EMBL" id="MCQ4925315.1"/>
    </source>
</evidence>
<evidence type="ECO:0000256" key="1">
    <source>
        <dbReference type="SAM" id="Phobius"/>
    </source>
</evidence>
<accession>A0ABT1SFR4</accession>
<dbReference type="RefSeq" id="WP_256312817.1">
    <property type="nucleotide sequence ID" value="NZ_JANGAC010000020.1"/>
</dbReference>
<keyword evidence="1" id="KW-1133">Transmembrane helix</keyword>
<feature type="transmembrane region" description="Helical" evidence="1">
    <location>
        <begin position="50"/>
        <end position="69"/>
    </location>
</feature>
<name>A0ABT1SFR4_9FIRM</name>
<protein>
    <submittedName>
        <fullName evidence="2">Uncharacterized protein</fullName>
    </submittedName>
</protein>
<dbReference type="EMBL" id="JANGAC010000020">
    <property type="protein sequence ID" value="MCQ4925315.1"/>
    <property type="molecule type" value="Genomic_DNA"/>
</dbReference>
<evidence type="ECO:0000313" key="3">
    <source>
        <dbReference type="Proteomes" id="UP001524478"/>
    </source>
</evidence>
<sequence length="79" mass="8586">MKEPNLKETNIIKNNTVNPIAGLSILTIVKLASMSSIIKEIIILKILPFLGALTLIPFLVLSFCVYSLLSAATSTEELL</sequence>
<proteinExistence type="predicted"/>